<feature type="transmembrane region" description="Helical" evidence="10">
    <location>
        <begin position="29"/>
        <end position="50"/>
    </location>
</feature>
<evidence type="ECO:0000256" key="3">
    <source>
        <dbReference type="ARBA" id="ARBA00008281"/>
    </source>
</evidence>
<dbReference type="GO" id="GO:0006935">
    <property type="term" value="P:chemotaxis"/>
    <property type="evidence" value="ECO:0007669"/>
    <property type="project" value="UniProtKB-KW"/>
</dbReference>
<reference evidence="12 13" key="1">
    <citation type="submission" date="2018-10" db="EMBL/GenBank/DDBJ databases">
        <title>Genomic Encyclopedia of Type Strains, Phase IV (KMG-IV): sequencing the most valuable type-strain genomes for metagenomic binning, comparative biology and taxonomic classification.</title>
        <authorList>
            <person name="Goeker M."/>
        </authorList>
    </citation>
    <scope>NUCLEOTIDE SEQUENCE [LARGE SCALE GENOMIC DNA]</scope>
    <source>
        <strain evidence="12 13">DSM 22008</strain>
    </source>
</reference>
<name>A0A420WMA1_9PROT</name>
<evidence type="ECO:0000256" key="4">
    <source>
        <dbReference type="ARBA" id="ARBA00022475"/>
    </source>
</evidence>
<dbReference type="GO" id="GO:0071973">
    <property type="term" value="P:bacterial-type flagellum-dependent cell motility"/>
    <property type="evidence" value="ECO:0007669"/>
    <property type="project" value="InterPro"/>
</dbReference>
<feature type="region of interest" description="Disordered" evidence="11">
    <location>
        <begin position="1"/>
        <end position="25"/>
    </location>
</feature>
<dbReference type="GO" id="GO:0009425">
    <property type="term" value="C:bacterial-type flagellum basal body"/>
    <property type="evidence" value="ECO:0007669"/>
    <property type="project" value="InterPro"/>
</dbReference>
<keyword evidence="7 10" id="KW-0283">Flagellar rotation</keyword>
<keyword evidence="4" id="KW-1003">Cell membrane</keyword>
<evidence type="ECO:0000256" key="8">
    <source>
        <dbReference type="ARBA" id="ARBA00022989"/>
    </source>
</evidence>
<comment type="subcellular location">
    <subcellularLocation>
        <location evidence="10">Cell inner membrane</location>
    </subcellularLocation>
    <subcellularLocation>
        <location evidence="2">Cell membrane</location>
        <topology evidence="2">Single-pass membrane protein</topology>
    </subcellularLocation>
</comment>
<evidence type="ECO:0000256" key="11">
    <source>
        <dbReference type="SAM" id="MobiDB-lite"/>
    </source>
</evidence>
<keyword evidence="9 10" id="KW-0472">Membrane</keyword>
<evidence type="ECO:0000313" key="12">
    <source>
        <dbReference type="EMBL" id="RKQ72171.1"/>
    </source>
</evidence>
<evidence type="ECO:0000256" key="7">
    <source>
        <dbReference type="ARBA" id="ARBA00022779"/>
    </source>
</evidence>
<comment type="similarity">
    <text evidence="3 10">Belongs to the FliL family.</text>
</comment>
<dbReference type="AlphaFoldDB" id="A0A420WMA1"/>
<evidence type="ECO:0000256" key="1">
    <source>
        <dbReference type="ARBA" id="ARBA00002254"/>
    </source>
</evidence>
<evidence type="ECO:0000313" key="13">
    <source>
        <dbReference type="Proteomes" id="UP000282211"/>
    </source>
</evidence>
<dbReference type="InParanoid" id="A0A420WMA1"/>
<keyword evidence="12" id="KW-0282">Flagellum</keyword>
<evidence type="ECO:0000256" key="9">
    <source>
        <dbReference type="ARBA" id="ARBA00023136"/>
    </source>
</evidence>
<comment type="caution">
    <text evidence="12">The sequence shown here is derived from an EMBL/GenBank/DDBJ whole genome shotgun (WGS) entry which is preliminary data.</text>
</comment>
<evidence type="ECO:0000256" key="2">
    <source>
        <dbReference type="ARBA" id="ARBA00004162"/>
    </source>
</evidence>
<keyword evidence="13" id="KW-1185">Reference proteome</keyword>
<gene>
    <name evidence="12" type="ORF">DES40_1508</name>
</gene>
<proteinExistence type="inferred from homology"/>
<dbReference type="Pfam" id="PF03748">
    <property type="entry name" value="FliL"/>
    <property type="match status" value="1"/>
</dbReference>
<accession>A0A420WMA1</accession>
<keyword evidence="12" id="KW-0969">Cilium</keyword>
<keyword evidence="5 10" id="KW-0145">Chemotaxis</keyword>
<comment type="function">
    <text evidence="1 10">Controls the rotational direction of flagella during chemotaxis.</text>
</comment>
<evidence type="ECO:0000256" key="5">
    <source>
        <dbReference type="ARBA" id="ARBA00022500"/>
    </source>
</evidence>
<dbReference type="GO" id="GO:0005886">
    <property type="term" value="C:plasma membrane"/>
    <property type="evidence" value="ECO:0007669"/>
    <property type="project" value="UniProtKB-SubCell"/>
</dbReference>
<protein>
    <recommendedName>
        <fullName evidence="10">Flagellar protein FliL</fullName>
    </recommendedName>
</protein>
<dbReference type="EMBL" id="RBII01000001">
    <property type="protein sequence ID" value="RKQ72171.1"/>
    <property type="molecule type" value="Genomic_DNA"/>
</dbReference>
<dbReference type="InterPro" id="IPR005503">
    <property type="entry name" value="FliL"/>
</dbReference>
<dbReference type="RefSeq" id="WP_170144919.1">
    <property type="nucleotide sequence ID" value="NZ_RBII01000001.1"/>
</dbReference>
<keyword evidence="8 10" id="KW-1133">Transmembrane helix</keyword>
<dbReference type="Proteomes" id="UP000282211">
    <property type="component" value="Unassembled WGS sequence"/>
</dbReference>
<sequence>MAKLKKSKKAPAPANGDSEAKSGKSKGGLIGTIVTPLILAAASFATVYSLPTPHSAPVVHDEAEDEYDAEPLHFTSADTGIVELNEFTLSLREDKQVLRILLALETPESMVGSIDPNDLRLRDAFMSYLRAIEVEQLQDVAFLPQLRAQLLRRAKLVLGDSNVSGILITEFLIR</sequence>
<keyword evidence="12" id="KW-0966">Cell projection</keyword>
<organism evidence="12 13">
    <name type="scientific">Litorimonas taeanensis</name>
    <dbReference type="NCBI Taxonomy" id="568099"/>
    <lineage>
        <taxon>Bacteria</taxon>
        <taxon>Pseudomonadati</taxon>
        <taxon>Pseudomonadota</taxon>
        <taxon>Alphaproteobacteria</taxon>
        <taxon>Maricaulales</taxon>
        <taxon>Robiginitomaculaceae</taxon>
    </lineage>
</organism>
<keyword evidence="6 10" id="KW-0812">Transmembrane</keyword>
<evidence type="ECO:0000256" key="6">
    <source>
        <dbReference type="ARBA" id="ARBA00022692"/>
    </source>
</evidence>
<evidence type="ECO:0000256" key="10">
    <source>
        <dbReference type="RuleBase" id="RU364125"/>
    </source>
</evidence>
<keyword evidence="10" id="KW-0997">Cell inner membrane</keyword>